<evidence type="ECO:0000313" key="2">
    <source>
        <dbReference type="Proteomes" id="UP001153365"/>
    </source>
</evidence>
<dbReference type="Proteomes" id="UP001153365">
    <property type="component" value="Unassembled WGS sequence"/>
</dbReference>
<accession>A0AAV0BC92</accession>
<organism evidence="1 2">
    <name type="scientific">Phakopsora pachyrhizi</name>
    <name type="common">Asian soybean rust disease fungus</name>
    <dbReference type="NCBI Taxonomy" id="170000"/>
    <lineage>
        <taxon>Eukaryota</taxon>
        <taxon>Fungi</taxon>
        <taxon>Dikarya</taxon>
        <taxon>Basidiomycota</taxon>
        <taxon>Pucciniomycotina</taxon>
        <taxon>Pucciniomycetes</taxon>
        <taxon>Pucciniales</taxon>
        <taxon>Phakopsoraceae</taxon>
        <taxon>Phakopsora</taxon>
    </lineage>
</organism>
<comment type="caution">
    <text evidence="1">The sequence shown here is derived from an EMBL/GenBank/DDBJ whole genome shotgun (WGS) entry which is preliminary data.</text>
</comment>
<sequence length="156" mass="17919">MNLFATHQHLDILSRPESKICSSTSESSLDGVLIDHDVSFGIFDRSILLIDHQPIQGRFFNISSEIDEEMFQSLFYPSYPITTTAQQSHQILPYQHHCGWTLFILTVFQQVPFNVQRMISSGGTTKTTGLYQEPNSQPNLQNESINLFRRLFKSHL</sequence>
<reference evidence="1" key="1">
    <citation type="submission" date="2022-06" db="EMBL/GenBank/DDBJ databases">
        <authorList>
            <consortium name="SYNGENTA / RWTH Aachen University"/>
        </authorList>
    </citation>
    <scope>NUCLEOTIDE SEQUENCE</scope>
</reference>
<keyword evidence="2" id="KW-1185">Reference proteome</keyword>
<dbReference type="AlphaFoldDB" id="A0AAV0BC92"/>
<gene>
    <name evidence="1" type="ORF">PPACK8108_LOCUS16669</name>
</gene>
<name>A0AAV0BC92_PHAPC</name>
<evidence type="ECO:0000313" key="1">
    <source>
        <dbReference type="EMBL" id="CAH7683243.1"/>
    </source>
</evidence>
<proteinExistence type="predicted"/>
<protein>
    <submittedName>
        <fullName evidence="1">Expressed protein</fullName>
    </submittedName>
</protein>
<dbReference type="EMBL" id="CALTRL010004573">
    <property type="protein sequence ID" value="CAH7683243.1"/>
    <property type="molecule type" value="Genomic_DNA"/>
</dbReference>